<evidence type="ECO:0000313" key="1">
    <source>
        <dbReference type="EMBL" id="KAJ9084659.1"/>
    </source>
</evidence>
<keyword evidence="2" id="KW-1185">Reference proteome</keyword>
<reference evidence="1" key="1">
    <citation type="submission" date="2022-04" db="EMBL/GenBank/DDBJ databases">
        <title>Genome of the entomopathogenic fungus Entomophthora muscae.</title>
        <authorList>
            <person name="Elya C."/>
            <person name="Lovett B.R."/>
            <person name="Lee E."/>
            <person name="Macias A.M."/>
            <person name="Hajek A.E."/>
            <person name="De Bivort B.L."/>
            <person name="Kasson M.T."/>
            <person name="De Fine Licht H.H."/>
            <person name="Stajich J.E."/>
        </authorList>
    </citation>
    <scope>NUCLEOTIDE SEQUENCE</scope>
    <source>
        <strain evidence="1">Berkeley</strain>
    </source>
</reference>
<sequence>MPILAIHPADANGLYKLIEYPDSWTTEPEDIFLALQALSKDTVIQDRKLLKKVNNAYLPYVRPSMRVAIIFQAHIDTGHRGIAKTHEWLFKNFYWENMCLLIPDVLSSCHSCQLQQP</sequence>
<proteinExistence type="predicted"/>
<organism evidence="1 2">
    <name type="scientific">Entomophthora muscae</name>
    <dbReference type="NCBI Taxonomy" id="34485"/>
    <lineage>
        <taxon>Eukaryota</taxon>
        <taxon>Fungi</taxon>
        <taxon>Fungi incertae sedis</taxon>
        <taxon>Zoopagomycota</taxon>
        <taxon>Entomophthoromycotina</taxon>
        <taxon>Entomophthoromycetes</taxon>
        <taxon>Entomophthorales</taxon>
        <taxon>Entomophthoraceae</taxon>
        <taxon>Entomophthora</taxon>
    </lineage>
</organism>
<comment type="caution">
    <text evidence="1">The sequence shown here is derived from an EMBL/GenBank/DDBJ whole genome shotgun (WGS) entry which is preliminary data.</text>
</comment>
<dbReference type="Proteomes" id="UP001165960">
    <property type="component" value="Unassembled WGS sequence"/>
</dbReference>
<name>A0ACC2UCY5_9FUNG</name>
<accession>A0ACC2UCY5</accession>
<evidence type="ECO:0000313" key="2">
    <source>
        <dbReference type="Proteomes" id="UP001165960"/>
    </source>
</evidence>
<dbReference type="EMBL" id="QTSX02000819">
    <property type="protein sequence ID" value="KAJ9084659.1"/>
    <property type="molecule type" value="Genomic_DNA"/>
</dbReference>
<gene>
    <name evidence="1" type="ORF">DSO57_1022025</name>
</gene>
<protein>
    <submittedName>
        <fullName evidence="1">Uncharacterized protein</fullName>
    </submittedName>
</protein>